<evidence type="ECO:0000259" key="4">
    <source>
        <dbReference type="PROSITE" id="PS50850"/>
    </source>
</evidence>
<evidence type="ECO:0000256" key="1">
    <source>
        <dbReference type="ARBA" id="ARBA00004141"/>
    </source>
</evidence>
<feature type="transmembrane region" description="Helical" evidence="3">
    <location>
        <begin position="107"/>
        <end position="124"/>
    </location>
</feature>
<dbReference type="Gene3D" id="1.20.1250.20">
    <property type="entry name" value="MFS general substrate transporter like domains"/>
    <property type="match status" value="2"/>
</dbReference>
<evidence type="ECO:0000256" key="3">
    <source>
        <dbReference type="SAM" id="Phobius"/>
    </source>
</evidence>
<feature type="transmembrane region" description="Helical" evidence="3">
    <location>
        <begin position="37"/>
        <end position="59"/>
    </location>
</feature>
<dbReference type="Pfam" id="PF07690">
    <property type="entry name" value="MFS_1"/>
    <property type="match status" value="2"/>
</dbReference>
<proteinExistence type="predicted"/>
<feature type="transmembrane region" description="Helical" evidence="3">
    <location>
        <begin position="500"/>
        <end position="521"/>
    </location>
</feature>
<dbReference type="EMBL" id="NEDP02005391">
    <property type="protein sequence ID" value="OWF41441.1"/>
    <property type="molecule type" value="Genomic_DNA"/>
</dbReference>
<feature type="transmembrane region" description="Helical" evidence="3">
    <location>
        <begin position="130"/>
        <end position="151"/>
    </location>
</feature>
<comment type="subcellular location">
    <subcellularLocation>
        <location evidence="1">Membrane</location>
        <topology evidence="1">Multi-pass membrane protein</topology>
    </subcellularLocation>
</comment>
<dbReference type="Proteomes" id="UP000242188">
    <property type="component" value="Unassembled WGS sequence"/>
</dbReference>
<feature type="compositionally biased region" description="Basic and acidic residues" evidence="2">
    <location>
        <begin position="1"/>
        <end position="16"/>
    </location>
</feature>
<feature type="transmembrane region" description="Helical" evidence="3">
    <location>
        <begin position="663"/>
        <end position="681"/>
    </location>
</feature>
<dbReference type="PANTHER" id="PTHR11360:SF286">
    <property type="entry name" value="GH22266P"/>
    <property type="match status" value="1"/>
</dbReference>
<dbReference type="PROSITE" id="PS50850">
    <property type="entry name" value="MFS"/>
    <property type="match status" value="1"/>
</dbReference>
<dbReference type="InterPro" id="IPR050327">
    <property type="entry name" value="Proton-linked_MCT"/>
</dbReference>
<feature type="region of interest" description="Disordered" evidence="2">
    <location>
        <begin position="1"/>
        <end position="28"/>
    </location>
</feature>
<evidence type="ECO:0000313" key="6">
    <source>
        <dbReference type="Proteomes" id="UP000242188"/>
    </source>
</evidence>
<feature type="transmembrane region" description="Helical" evidence="3">
    <location>
        <begin position="632"/>
        <end position="657"/>
    </location>
</feature>
<dbReference type="InterPro" id="IPR020846">
    <property type="entry name" value="MFS_dom"/>
</dbReference>
<feature type="transmembrane region" description="Helical" evidence="3">
    <location>
        <begin position="541"/>
        <end position="559"/>
    </location>
</feature>
<feature type="transmembrane region" description="Helical" evidence="3">
    <location>
        <begin position="193"/>
        <end position="214"/>
    </location>
</feature>
<keyword evidence="3" id="KW-0812">Transmembrane</keyword>
<name>A0A210PY81_MIZYE</name>
<dbReference type="InterPro" id="IPR011701">
    <property type="entry name" value="MFS"/>
</dbReference>
<keyword evidence="6" id="KW-1185">Reference proteome</keyword>
<feature type="domain" description="Major facilitator superfamily (MFS) profile" evidence="4">
    <location>
        <begin position="505"/>
        <end position="705"/>
    </location>
</feature>
<evidence type="ECO:0000256" key="2">
    <source>
        <dbReference type="SAM" id="MobiDB-lite"/>
    </source>
</evidence>
<evidence type="ECO:0000313" key="5">
    <source>
        <dbReference type="EMBL" id="OWF41441.1"/>
    </source>
</evidence>
<feature type="transmembrane region" description="Helical" evidence="3">
    <location>
        <begin position="596"/>
        <end position="620"/>
    </location>
</feature>
<feature type="region of interest" description="Disordered" evidence="2">
    <location>
        <begin position="309"/>
        <end position="328"/>
    </location>
</feature>
<feature type="transmembrane region" description="Helical" evidence="3">
    <location>
        <begin position="163"/>
        <end position="181"/>
    </location>
</feature>
<sequence length="705" mass="76525">MAEEKNGKSRQRRESCDSEISNESVTDLIPTPPDGGWGWVIVIASFMCNVIVDGIGYAYGVLLPEFAEYFQAPKSKVSLVGSLLCGVYLLAGPIVSGLTNKFGCRRVTIVGSIIASIGFIIGSFSPNLNILIVTYGFLGGFGFGLIYLPSIVSVGYYFEKKRALATGIAVCGSGVGTFIFSPGNNALLAAYEWRGLLLIHAAIILQCCVCGMLMRPLEPTKRKKVRVSDKTINRIKEEAKSGRKRCNESESSVAVVETFAKLREAKLKREKQLEDDSDIASMPSAYFVKGPPDAMSTSYNSRQMKLSFSDRGDAMSQTSTPAGPPRIMISENGSNVAMDNEVESPTSNMSVSILDRKNSSSTNVQPESGDQKDKNDSALPNGVFAHEVQPLIDNGYTKVVTPKPKPSPSGGDAGSKLCVGSSRDIHREDYKRPLYRKDIFYSGSVLNIPQYRSQPDMRSYIASITTIPGDIDQRATCWDKCTCLPKSVVYTLSEMLDISLLTNVPFLLICVGNLFAMTGFYVPFTYIVDRAVLLGIDSTKAAFLLSIIGITNTFGRVMSGFLADLKFVDSLVINNIALVISAIALFLEPFCVTYETLIVFAAVYGLCVAAYISLTSIIICDLLGLEKLTNAFGLLTMARGIAGIYGPPVAGLVFQAYGTYDASFIMGGVMFSIGSVFHLALHLPCLKRMTKQHQTETIINESTHV</sequence>
<gene>
    <name evidence="5" type="ORF">KP79_PYT21888</name>
</gene>
<protein>
    <submittedName>
        <fullName evidence="5">Monocarboxylate transporter 14</fullName>
    </submittedName>
</protein>
<reference evidence="5 6" key="1">
    <citation type="journal article" date="2017" name="Nat. Ecol. Evol.">
        <title>Scallop genome provides insights into evolution of bilaterian karyotype and development.</title>
        <authorList>
            <person name="Wang S."/>
            <person name="Zhang J."/>
            <person name="Jiao W."/>
            <person name="Li J."/>
            <person name="Xun X."/>
            <person name="Sun Y."/>
            <person name="Guo X."/>
            <person name="Huan P."/>
            <person name="Dong B."/>
            <person name="Zhang L."/>
            <person name="Hu X."/>
            <person name="Sun X."/>
            <person name="Wang J."/>
            <person name="Zhao C."/>
            <person name="Wang Y."/>
            <person name="Wang D."/>
            <person name="Huang X."/>
            <person name="Wang R."/>
            <person name="Lv J."/>
            <person name="Li Y."/>
            <person name="Zhang Z."/>
            <person name="Liu B."/>
            <person name="Lu W."/>
            <person name="Hui Y."/>
            <person name="Liang J."/>
            <person name="Zhou Z."/>
            <person name="Hou R."/>
            <person name="Li X."/>
            <person name="Liu Y."/>
            <person name="Li H."/>
            <person name="Ning X."/>
            <person name="Lin Y."/>
            <person name="Zhao L."/>
            <person name="Xing Q."/>
            <person name="Dou J."/>
            <person name="Li Y."/>
            <person name="Mao J."/>
            <person name="Guo H."/>
            <person name="Dou H."/>
            <person name="Li T."/>
            <person name="Mu C."/>
            <person name="Jiang W."/>
            <person name="Fu Q."/>
            <person name="Fu X."/>
            <person name="Miao Y."/>
            <person name="Liu J."/>
            <person name="Yu Q."/>
            <person name="Li R."/>
            <person name="Liao H."/>
            <person name="Li X."/>
            <person name="Kong Y."/>
            <person name="Jiang Z."/>
            <person name="Chourrout D."/>
            <person name="Li R."/>
            <person name="Bao Z."/>
        </authorList>
    </citation>
    <scope>NUCLEOTIDE SEQUENCE [LARGE SCALE GENOMIC DNA]</scope>
    <source>
        <strain evidence="5 6">PY_sf001</strain>
    </source>
</reference>
<feature type="region of interest" description="Disordered" evidence="2">
    <location>
        <begin position="356"/>
        <end position="380"/>
    </location>
</feature>
<dbReference type="SUPFAM" id="SSF103473">
    <property type="entry name" value="MFS general substrate transporter"/>
    <property type="match status" value="1"/>
</dbReference>
<dbReference type="OrthoDB" id="6499973at2759"/>
<feature type="compositionally biased region" description="Polar residues" evidence="2">
    <location>
        <begin position="359"/>
        <end position="368"/>
    </location>
</feature>
<dbReference type="InterPro" id="IPR036259">
    <property type="entry name" value="MFS_trans_sf"/>
</dbReference>
<comment type="caution">
    <text evidence="5">The sequence shown here is derived from an EMBL/GenBank/DDBJ whole genome shotgun (WGS) entry which is preliminary data.</text>
</comment>
<dbReference type="GO" id="GO:0016020">
    <property type="term" value="C:membrane"/>
    <property type="evidence" value="ECO:0007669"/>
    <property type="project" value="UniProtKB-SubCell"/>
</dbReference>
<feature type="transmembrane region" description="Helical" evidence="3">
    <location>
        <begin position="79"/>
        <end position="100"/>
    </location>
</feature>
<organism evidence="5 6">
    <name type="scientific">Mizuhopecten yessoensis</name>
    <name type="common">Japanese scallop</name>
    <name type="synonym">Patinopecten yessoensis</name>
    <dbReference type="NCBI Taxonomy" id="6573"/>
    <lineage>
        <taxon>Eukaryota</taxon>
        <taxon>Metazoa</taxon>
        <taxon>Spiralia</taxon>
        <taxon>Lophotrochozoa</taxon>
        <taxon>Mollusca</taxon>
        <taxon>Bivalvia</taxon>
        <taxon>Autobranchia</taxon>
        <taxon>Pteriomorphia</taxon>
        <taxon>Pectinida</taxon>
        <taxon>Pectinoidea</taxon>
        <taxon>Pectinidae</taxon>
        <taxon>Mizuhopecten</taxon>
    </lineage>
</organism>
<keyword evidence="3" id="KW-0472">Membrane</keyword>
<dbReference type="AlphaFoldDB" id="A0A210PY81"/>
<dbReference type="PANTHER" id="PTHR11360">
    <property type="entry name" value="MONOCARBOXYLATE TRANSPORTER"/>
    <property type="match status" value="1"/>
</dbReference>
<dbReference type="GO" id="GO:0008028">
    <property type="term" value="F:monocarboxylic acid transmembrane transporter activity"/>
    <property type="evidence" value="ECO:0007669"/>
    <property type="project" value="TreeGrafter"/>
</dbReference>
<feature type="transmembrane region" description="Helical" evidence="3">
    <location>
        <begin position="571"/>
        <end position="590"/>
    </location>
</feature>
<accession>A0A210PY81</accession>
<keyword evidence="3" id="KW-1133">Transmembrane helix</keyword>